<feature type="compositionally biased region" description="Basic residues" evidence="9">
    <location>
        <begin position="500"/>
        <end position="524"/>
    </location>
</feature>
<evidence type="ECO:0000256" key="9">
    <source>
        <dbReference type="SAM" id="MobiDB-lite"/>
    </source>
</evidence>
<evidence type="ECO:0000313" key="13">
    <source>
        <dbReference type="Proteomes" id="UP001054902"/>
    </source>
</evidence>
<feature type="compositionally biased region" description="Basic and acidic residues" evidence="9">
    <location>
        <begin position="393"/>
        <end position="432"/>
    </location>
</feature>
<comment type="function">
    <text evidence="8">PPIases accelerate the folding of proteins. It catalyzes the cis-trans isomerization of proline imidic peptide bonds in oligopeptides.</text>
</comment>
<dbReference type="GO" id="GO:0003723">
    <property type="term" value="F:RNA binding"/>
    <property type="evidence" value="ECO:0007669"/>
    <property type="project" value="UniProtKB-UniRule"/>
</dbReference>
<dbReference type="InterPro" id="IPR000504">
    <property type="entry name" value="RRM_dom"/>
</dbReference>
<dbReference type="InterPro" id="IPR012677">
    <property type="entry name" value="Nucleotide-bd_a/b_plait_sf"/>
</dbReference>
<dbReference type="GO" id="GO:0003755">
    <property type="term" value="F:peptidyl-prolyl cis-trans isomerase activity"/>
    <property type="evidence" value="ECO:0007669"/>
    <property type="project" value="UniProtKB-UniRule"/>
</dbReference>
<keyword evidence="3 7" id="KW-0694">RNA-binding</keyword>
<evidence type="ECO:0000256" key="6">
    <source>
        <dbReference type="ARBA" id="ARBA00023242"/>
    </source>
</evidence>
<dbReference type="EMBL" id="BLLK01000025">
    <property type="protein sequence ID" value="GFH47931.1"/>
    <property type="molecule type" value="Genomic_DNA"/>
</dbReference>
<comment type="catalytic activity">
    <reaction evidence="1 8">
        <text>[protein]-peptidylproline (omega=180) = [protein]-peptidylproline (omega=0)</text>
        <dbReference type="Rhea" id="RHEA:16237"/>
        <dbReference type="Rhea" id="RHEA-COMP:10747"/>
        <dbReference type="Rhea" id="RHEA-COMP:10748"/>
        <dbReference type="ChEBI" id="CHEBI:83833"/>
        <dbReference type="ChEBI" id="CHEBI:83834"/>
        <dbReference type="EC" id="5.2.1.8"/>
    </reaction>
</comment>
<organism evidence="12 13">
    <name type="scientific">Chaetoceros tenuissimus</name>
    <dbReference type="NCBI Taxonomy" id="426638"/>
    <lineage>
        <taxon>Eukaryota</taxon>
        <taxon>Sar</taxon>
        <taxon>Stramenopiles</taxon>
        <taxon>Ochrophyta</taxon>
        <taxon>Bacillariophyta</taxon>
        <taxon>Coscinodiscophyceae</taxon>
        <taxon>Chaetocerotophycidae</taxon>
        <taxon>Chaetocerotales</taxon>
        <taxon>Chaetocerotaceae</taxon>
        <taxon>Chaetoceros</taxon>
    </lineage>
</organism>
<dbReference type="AlphaFoldDB" id="A0AAD3CN05"/>
<evidence type="ECO:0000256" key="5">
    <source>
        <dbReference type="ARBA" id="ARBA00023235"/>
    </source>
</evidence>
<dbReference type="Pfam" id="PF00160">
    <property type="entry name" value="Pro_isomerase"/>
    <property type="match status" value="1"/>
</dbReference>
<dbReference type="PANTHER" id="PTHR45843:SF1">
    <property type="entry name" value="PEPTIDYL-PROLYL CIS-TRANS ISOMERASE-LIKE 4"/>
    <property type="match status" value="1"/>
</dbReference>
<evidence type="ECO:0000256" key="8">
    <source>
        <dbReference type="RuleBase" id="RU365081"/>
    </source>
</evidence>
<dbReference type="SUPFAM" id="SSF54928">
    <property type="entry name" value="RNA-binding domain, RBD"/>
    <property type="match status" value="1"/>
</dbReference>
<evidence type="ECO:0000256" key="4">
    <source>
        <dbReference type="ARBA" id="ARBA00023110"/>
    </source>
</evidence>
<dbReference type="PROSITE" id="PS50102">
    <property type="entry name" value="RRM"/>
    <property type="match status" value="1"/>
</dbReference>
<name>A0AAD3CN05_9STRA</name>
<evidence type="ECO:0000313" key="12">
    <source>
        <dbReference type="EMBL" id="GFH47931.1"/>
    </source>
</evidence>
<protein>
    <recommendedName>
        <fullName evidence="8">Peptidyl-prolyl cis-trans isomerase</fullName>
        <shortName evidence="8">PPIase</shortName>
        <ecNumber evidence="8">5.2.1.8</ecNumber>
    </recommendedName>
</protein>
<dbReference type="InterPro" id="IPR002130">
    <property type="entry name" value="Cyclophilin-type_PPIase_dom"/>
</dbReference>
<keyword evidence="4 8" id="KW-0697">Rotamase</keyword>
<dbReference type="InterPro" id="IPR035979">
    <property type="entry name" value="RBD_domain_sf"/>
</dbReference>
<proteinExistence type="inferred from homology"/>
<feature type="compositionally biased region" description="Basic and acidic residues" evidence="9">
    <location>
        <begin position="443"/>
        <end position="499"/>
    </location>
</feature>
<dbReference type="PANTHER" id="PTHR45843">
    <property type="entry name" value="PEPTIDYL-PROLYL CIS-TRANS ISOMERASE-LIKE 4"/>
    <property type="match status" value="1"/>
</dbReference>
<dbReference type="InterPro" id="IPR029000">
    <property type="entry name" value="Cyclophilin-like_dom_sf"/>
</dbReference>
<dbReference type="Gene3D" id="2.40.100.10">
    <property type="entry name" value="Cyclophilin-like"/>
    <property type="match status" value="1"/>
</dbReference>
<dbReference type="SUPFAM" id="SSF50891">
    <property type="entry name" value="Cyclophilin-like"/>
    <property type="match status" value="1"/>
</dbReference>
<evidence type="ECO:0000259" key="10">
    <source>
        <dbReference type="PROSITE" id="PS50072"/>
    </source>
</evidence>
<dbReference type="InterPro" id="IPR035542">
    <property type="entry name" value="CRIP"/>
</dbReference>
<dbReference type="Pfam" id="PF00076">
    <property type="entry name" value="RRM_1"/>
    <property type="match status" value="1"/>
</dbReference>
<dbReference type="Proteomes" id="UP001054902">
    <property type="component" value="Unassembled WGS sequence"/>
</dbReference>
<keyword evidence="13" id="KW-1185">Reference proteome</keyword>
<evidence type="ECO:0000256" key="7">
    <source>
        <dbReference type="PROSITE-ProRule" id="PRU00176"/>
    </source>
</evidence>
<dbReference type="Gene3D" id="3.30.70.330">
    <property type="match status" value="1"/>
</dbReference>
<dbReference type="EC" id="5.2.1.8" evidence="8"/>
<feature type="compositionally biased region" description="Basic residues" evidence="9">
    <location>
        <begin position="539"/>
        <end position="586"/>
    </location>
</feature>
<accession>A0AAD3CN05</accession>
<evidence type="ECO:0000256" key="1">
    <source>
        <dbReference type="ARBA" id="ARBA00000971"/>
    </source>
</evidence>
<feature type="domain" description="RRM" evidence="11">
    <location>
        <begin position="288"/>
        <end position="366"/>
    </location>
</feature>
<evidence type="ECO:0000256" key="2">
    <source>
        <dbReference type="ARBA" id="ARBA00004123"/>
    </source>
</evidence>
<dbReference type="SMART" id="SM00360">
    <property type="entry name" value="RRM"/>
    <property type="match status" value="1"/>
</dbReference>
<keyword evidence="5 8" id="KW-0413">Isomerase</keyword>
<keyword evidence="6 8" id="KW-0539">Nucleus</keyword>
<evidence type="ECO:0000259" key="11">
    <source>
        <dbReference type="PROSITE" id="PS50102"/>
    </source>
</evidence>
<comment type="similarity">
    <text evidence="8">Belongs to the cyclophilin-type PPIase family. PPIL4 subfamily.</text>
</comment>
<comment type="caution">
    <text evidence="12">The sequence shown here is derived from an EMBL/GenBank/DDBJ whole genome shotgun (WGS) entry which is preliminary data.</text>
</comment>
<evidence type="ECO:0000256" key="3">
    <source>
        <dbReference type="ARBA" id="ARBA00022884"/>
    </source>
</evidence>
<dbReference type="GO" id="GO:0005634">
    <property type="term" value="C:nucleus"/>
    <property type="evidence" value="ECO:0007669"/>
    <property type="project" value="UniProtKB-SubCell"/>
</dbReference>
<feature type="domain" description="PPIase cyclophilin-type" evidence="10">
    <location>
        <begin position="6"/>
        <end position="180"/>
    </location>
</feature>
<feature type="compositionally biased region" description="Basic residues" evidence="9">
    <location>
        <begin position="433"/>
        <end position="442"/>
    </location>
</feature>
<comment type="subcellular location">
    <subcellularLocation>
        <location evidence="2 8">Nucleus</location>
    </subcellularLocation>
</comment>
<sequence>MSLLLETSLGDLVIDLDIEGSPLLAQNVLKLAKARYYTGTLLYNVAEGRYCQLGDPKGDGSGGCSIFGLIDATKNDIPVESSTQRFIRSKGRVLTRDEMKEKGRVVAIEMGGVKDTVGSQFMITIDSGVDRSLDGSGRDDYLSLGTVTEDEDGVLAKINGLYCDKAGRPYADVRIIKAHILDDPFEGDPDGLDLVLKKNDIEFMDPQDLPKEYSECSRWLASLSPSRKKPSEEIVEIRISTEDAMKDVDEETEKRRRKEMAQKEDRSNAVMLEMLGDLPSADLKPPENVLFVCKLNPATDDEDLTLIFSRFDQNARAEIIRDQETGDSLQYAFVEFDSEAAANEAYFKMNNALIDDRRIKVDFSQSVAKEWNRYAQKRRGGGSSGGPQHSRNNYRDDRRNDRAYGGRREQSYHDRHRGNDRYHERREVSDRRHDHRHDRIRHHQESPKDEFGRSTERRRDRQNSSDYNRHDRDYRYRDDRHRKDSNDFDGRRGEKDESRRSHHSEKKRRNSRSRSRSRSRRRSRSISSSSSRSRDDPKRSKRRRKERNKHHKERKDKKKKHHKSSHRRKSKHRHRSYSRSRSRDRR</sequence>
<reference evidence="12 13" key="1">
    <citation type="journal article" date="2021" name="Sci. Rep.">
        <title>The genome of the diatom Chaetoceros tenuissimus carries an ancient integrated fragment of an extant virus.</title>
        <authorList>
            <person name="Hongo Y."/>
            <person name="Kimura K."/>
            <person name="Takaki Y."/>
            <person name="Yoshida Y."/>
            <person name="Baba S."/>
            <person name="Kobayashi G."/>
            <person name="Nagasaki K."/>
            <person name="Hano T."/>
            <person name="Tomaru Y."/>
        </authorList>
    </citation>
    <scope>NUCLEOTIDE SEQUENCE [LARGE SCALE GENOMIC DNA]</scope>
    <source>
        <strain evidence="12 13">NIES-3715</strain>
    </source>
</reference>
<gene>
    <name evidence="12" type="ORF">CTEN210_04407</name>
</gene>
<dbReference type="PROSITE" id="PS50072">
    <property type="entry name" value="CSA_PPIASE_2"/>
    <property type="match status" value="1"/>
</dbReference>
<dbReference type="CDD" id="cd12235">
    <property type="entry name" value="RRM_PPIL4"/>
    <property type="match status" value="1"/>
</dbReference>
<feature type="region of interest" description="Disordered" evidence="9">
    <location>
        <begin position="374"/>
        <end position="586"/>
    </location>
</feature>